<dbReference type="Gene3D" id="3.30.450.20">
    <property type="entry name" value="PAS domain"/>
    <property type="match status" value="1"/>
</dbReference>
<dbReference type="PRINTS" id="PR00344">
    <property type="entry name" value="BCTRLSENSOR"/>
</dbReference>
<dbReference type="Gene3D" id="3.30.565.10">
    <property type="entry name" value="Histidine kinase-like ATPase, C-terminal domain"/>
    <property type="match status" value="1"/>
</dbReference>
<evidence type="ECO:0000256" key="2">
    <source>
        <dbReference type="ARBA" id="ARBA00012438"/>
    </source>
</evidence>
<evidence type="ECO:0000259" key="13">
    <source>
        <dbReference type="PROSITE" id="PS50113"/>
    </source>
</evidence>
<dbReference type="PANTHER" id="PTHR43065:SF46">
    <property type="entry name" value="C4-DICARBOXYLATE TRANSPORT SENSOR PROTEIN DCTB"/>
    <property type="match status" value="1"/>
</dbReference>
<evidence type="ECO:0000313" key="17">
    <source>
        <dbReference type="Proteomes" id="UP000264693"/>
    </source>
</evidence>
<dbReference type="InterPro" id="IPR003661">
    <property type="entry name" value="HisK_dim/P_dom"/>
</dbReference>
<proteinExistence type="predicted"/>
<comment type="catalytic activity">
    <reaction evidence="1">
        <text>ATP + protein L-histidine = ADP + protein N-phospho-L-histidine.</text>
        <dbReference type="EC" id="2.7.13.3"/>
    </reaction>
</comment>
<reference evidence="14 17" key="3">
    <citation type="submission" date="2018-08" db="EMBL/GenBank/DDBJ databases">
        <title>Complete genome of the Arcobacter marinus type strain JCM 15502.</title>
        <authorList>
            <person name="Miller W.G."/>
            <person name="Yee E."/>
            <person name="Huynh S."/>
            <person name="Parker C.T."/>
        </authorList>
    </citation>
    <scope>NUCLEOTIDE SEQUENCE [LARGE SCALE GENOMIC DNA]</scope>
    <source>
        <strain evidence="14 17">JCM 15502</strain>
    </source>
</reference>
<reference evidence="16" key="1">
    <citation type="submission" date="2017-09" db="EMBL/GenBank/DDBJ databases">
        <title>Arcobacter canalis sp. nov., a new species isolated from a water canal contaminated with urban sewage.</title>
        <authorList>
            <person name="Perez-Cataluna A."/>
            <person name="Salas-Masso N."/>
            <person name="Figueras M.J."/>
        </authorList>
    </citation>
    <scope>NUCLEOTIDE SEQUENCE [LARGE SCALE GENOMIC DNA]</scope>
    <source>
        <strain evidence="16">CECT 7727</strain>
    </source>
</reference>
<evidence type="ECO:0000259" key="12">
    <source>
        <dbReference type="PROSITE" id="PS50112"/>
    </source>
</evidence>
<protein>
    <recommendedName>
        <fullName evidence="2">histidine kinase</fullName>
        <ecNumber evidence="2">2.7.13.3</ecNumber>
    </recommendedName>
</protein>
<organism evidence="14 17">
    <name type="scientific">Malaciobacter marinus</name>
    <dbReference type="NCBI Taxonomy" id="505249"/>
    <lineage>
        <taxon>Bacteria</taxon>
        <taxon>Pseudomonadati</taxon>
        <taxon>Campylobacterota</taxon>
        <taxon>Epsilonproteobacteria</taxon>
        <taxon>Campylobacterales</taxon>
        <taxon>Arcobacteraceae</taxon>
        <taxon>Malaciobacter</taxon>
    </lineage>
</organism>
<dbReference type="KEGG" id="amar:AMRN_0031"/>
<sequence length="630" mass="74259">MKKVLIIIFIFISLIFSLVYTTDHSNKKIEDFFKMQENISYLISTNKNFDIFMSSSISYNNFDVIQKDIFKIKDILSQIKKSNYFDEELFTFNDDFLQISDLFKKKIKTIEKLKSTSAVLNNSYRYIQTIYEKLDNKVFNTIYTRIIGLEFNSEIDIKKLQNQVNSFKAKDNTEKIFLVHAKNILQYFEKFQKQKQEIEILRLNKKLDKFEKNFNDYSNVFIEDIKTVLWSIIILLSSSLVLFLFYYTKIAYQKIQLNRFKQAVENSDNIIMTTDYHQKIKYVNENFIRHTGYTYKDVIGKRASILKSGLNSKKFYKDLNKTIYSGKRWYGEFVNKIKDGKLSYEKTSISPIFDEKGKIIEFLAIKLDVTKEKNIEKELKEKEHLLSQQSKMIALHEMLDSIAHQWRQPLSTISTAASGMRLNKEFDSLDDKTFYELIDSIVDNTLYLSKTIDSFKTFFKTNHENTLFNIKNTVNKVLDLIGYKFNENKVEFISNIKELNIEGLEHELIQSLVNLFNNSQDAIAKNLDKDDEKFIFLDVYDDNENVVIKIKDNAKGIDDEIIDKIFEPYFTTKHKSQGTGIGLYMTYEIISKHFYGTIEVNNSTYMYKDKEYTGALFTITIPSKKDDKNK</sequence>
<evidence type="ECO:0000313" key="16">
    <source>
        <dbReference type="Proteomes" id="UP000224740"/>
    </source>
</evidence>
<evidence type="ECO:0000256" key="9">
    <source>
        <dbReference type="SAM" id="Coils"/>
    </source>
</evidence>
<dbReference type="Gene3D" id="1.10.287.130">
    <property type="match status" value="1"/>
</dbReference>
<evidence type="ECO:0000313" key="15">
    <source>
        <dbReference type="EMBL" id="PHO15773.1"/>
    </source>
</evidence>
<evidence type="ECO:0000256" key="7">
    <source>
        <dbReference type="ARBA" id="ARBA00022840"/>
    </source>
</evidence>
<dbReference type="SMART" id="SM00387">
    <property type="entry name" value="HATPase_c"/>
    <property type="match status" value="1"/>
</dbReference>
<dbReference type="SUPFAM" id="SSF55785">
    <property type="entry name" value="PYP-like sensor domain (PAS domain)"/>
    <property type="match status" value="1"/>
</dbReference>
<dbReference type="InterPro" id="IPR004358">
    <property type="entry name" value="Sig_transdc_His_kin-like_C"/>
</dbReference>
<evidence type="ECO:0000313" key="14">
    <source>
        <dbReference type="EMBL" id="AXX85832.1"/>
    </source>
</evidence>
<dbReference type="InterPro" id="IPR036097">
    <property type="entry name" value="HisK_dim/P_sf"/>
</dbReference>
<feature type="domain" description="Histidine kinase" evidence="11">
    <location>
        <begin position="401"/>
        <end position="625"/>
    </location>
</feature>
<keyword evidence="10" id="KW-0472">Membrane</keyword>
<keyword evidence="3" id="KW-0597">Phosphoprotein</keyword>
<dbReference type="EMBL" id="NXAO01000019">
    <property type="protein sequence ID" value="PHO15773.1"/>
    <property type="molecule type" value="Genomic_DNA"/>
</dbReference>
<dbReference type="NCBIfam" id="TIGR00229">
    <property type="entry name" value="sensory_box"/>
    <property type="match status" value="1"/>
</dbReference>
<dbReference type="InterPro" id="IPR000700">
    <property type="entry name" value="PAS-assoc_C"/>
</dbReference>
<evidence type="ECO:0000256" key="8">
    <source>
        <dbReference type="ARBA" id="ARBA00023012"/>
    </source>
</evidence>
<feature type="transmembrane region" description="Helical" evidence="10">
    <location>
        <begin position="228"/>
        <end position="247"/>
    </location>
</feature>
<accession>A0A347TGV4</accession>
<dbReference type="InterPro" id="IPR005467">
    <property type="entry name" value="His_kinase_dom"/>
</dbReference>
<keyword evidence="16" id="KW-1185">Reference proteome</keyword>
<keyword evidence="10" id="KW-0812">Transmembrane</keyword>
<reference evidence="15" key="2">
    <citation type="submission" date="2017-09" db="EMBL/GenBank/DDBJ databases">
        <authorList>
            <person name="Perez-Cataluna A."/>
            <person name="Figueras M.J."/>
            <person name="Salas-Masso N."/>
        </authorList>
    </citation>
    <scope>NUCLEOTIDE SEQUENCE</scope>
    <source>
        <strain evidence="15">CECT 7727</strain>
    </source>
</reference>
<evidence type="ECO:0000256" key="10">
    <source>
        <dbReference type="SAM" id="Phobius"/>
    </source>
</evidence>
<dbReference type="PROSITE" id="PS50109">
    <property type="entry name" value="HIS_KIN"/>
    <property type="match status" value="1"/>
</dbReference>
<dbReference type="PROSITE" id="PS50112">
    <property type="entry name" value="PAS"/>
    <property type="match status" value="1"/>
</dbReference>
<evidence type="ECO:0000256" key="6">
    <source>
        <dbReference type="ARBA" id="ARBA00022777"/>
    </source>
</evidence>
<dbReference type="SMART" id="SM00086">
    <property type="entry name" value="PAC"/>
    <property type="match status" value="1"/>
</dbReference>
<dbReference type="Proteomes" id="UP000224740">
    <property type="component" value="Unassembled WGS sequence"/>
</dbReference>
<evidence type="ECO:0000256" key="4">
    <source>
        <dbReference type="ARBA" id="ARBA00022679"/>
    </source>
</evidence>
<feature type="domain" description="PAC" evidence="13">
    <location>
        <begin position="327"/>
        <end position="381"/>
    </location>
</feature>
<dbReference type="GO" id="GO:0000155">
    <property type="term" value="F:phosphorelay sensor kinase activity"/>
    <property type="evidence" value="ECO:0007669"/>
    <property type="project" value="InterPro"/>
</dbReference>
<name>A0A347TGV4_9BACT</name>
<feature type="coiled-coil region" evidence="9">
    <location>
        <begin position="193"/>
        <end position="220"/>
    </location>
</feature>
<dbReference type="SUPFAM" id="SSF47384">
    <property type="entry name" value="Homodimeric domain of signal transducing histidine kinase"/>
    <property type="match status" value="1"/>
</dbReference>
<evidence type="ECO:0000256" key="5">
    <source>
        <dbReference type="ARBA" id="ARBA00022741"/>
    </source>
</evidence>
<dbReference type="SMART" id="SM00388">
    <property type="entry name" value="HisKA"/>
    <property type="match status" value="1"/>
</dbReference>
<dbReference type="EC" id="2.7.13.3" evidence="2"/>
<gene>
    <name evidence="14" type="ORF">AMRN_0031</name>
    <name evidence="15" type="ORF">CPH92_04925</name>
</gene>
<dbReference type="CDD" id="cd00130">
    <property type="entry name" value="PAS"/>
    <property type="match status" value="1"/>
</dbReference>
<dbReference type="InterPro" id="IPR035965">
    <property type="entry name" value="PAS-like_dom_sf"/>
</dbReference>
<dbReference type="InterPro" id="IPR003594">
    <property type="entry name" value="HATPase_dom"/>
</dbReference>
<dbReference type="InterPro" id="IPR001610">
    <property type="entry name" value="PAC"/>
</dbReference>
<dbReference type="GO" id="GO:0005524">
    <property type="term" value="F:ATP binding"/>
    <property type="evidence" value="ECO:0007669"/>
    <property type="project" value="UniProtKB-KW"/>
</dbReference>
<keyword evidence="7" id="KW-0067">ATP-binding</keyword>
<dbReference type="EMBL" id="CP032101">
    <property type="protein sequence ID" value="AXX85832.1"/>
    <property type="molecule type" value="Genomic_DNA"/>
</dbReference>
<evidence type="ECO:0000256" key="3">
    <source>
        <dbReference type="ARBA" id="ARBA00022553"/>
    </source>
</evidence>
<dbReference type="Pfam" id="PF02518">
    <property type="entry name" value="HATPase_c"/>
    <property type="match status" value="1"/>
</dbReference>
<evidence type="ECO:0000256" key="1">
    <source>
        <dbReference type="ARBA" id="ARBA00000085"/>
    </source>
</evidence>
<dbReference type="PANTHER" id="PTHR43065">
    <property type="entry name" value="SENSOR HISTIDINE KINASE"/>
    <property type="match status" value="1"/>
</dbReference>
<evidence type="ECO:0000259" key="11">
    <source>
        <dbReference type="PROSITE" id="PS50109"/>
    </source>
</evidence>
<dbReference type="CDD" id="cd00082">
    <property type="entry name" value="HisKA"/>
    <property type="match status" value="1"/>
</dbReference>
<feature type="domain" description="PAS" evidence="12">
    <location>
        <begin position="256"/>
        <end position="301"/>
    </location>
</feature>
<dbReference type="InterPro" id="IPR000014">
    <property type="entry name" value="PAS"/>
</dbReference>
<dbReference type="InterPro" id="IPR036890">
    <property type="entry name" value="HATPase_C_sf"/>
</dbReference>
<dbReference type="PROSITE" id="PS50113">
    <property type="entry name" value="PAC"/>
    <property type="match status" value="1"/>
</dbReference>
<keyword evidence="10" id="KW-1133">Transmembrane helix</keyword>
<dbReference type="RefSeq" id="WP_099310643.1">
    <property type="nucleotide sequence ID" value="NZ_CP032101.1"/>
</dbReference>
<keyword evidence="6 14" id="KW-0418">Kinase</keyword>
<keyword evidence="9" id="KW-0175">Coiled coil</keyword>
<dbReference type="AlphaFoldDB" id="A0A347TGV4"/>
<dbReference type="Proteomes" id="UP000264693">
    <property type="component" value="Chromosome"/>
</dbReference>
<keyword evidence="4" id="KW-0808">Transferase</keyword>
<keyword evidence="8" id="KW-0902">Two-component regulatory system</keyword>
<dbReference type="Pfam" id="PF13426">
    <property type="entry name" value="PAS_9"/>
    <property type="match status" value="1"/>
</dbReference>
<dbReference type="SUPFAM" id="SSF55874">
    <property type="entry name" value="ATPase domain of HSP90 chaperone/DNA topoisomerase II/histidine kinase"/>
    <property type="match status" value="1"/>
</dbReference>
<dbReference type="InterPro" id="IPR045812">
    <property type="entry name" value="DAHL"/>
</dbReference>
<dbReference type="SMART" id="SM00091">
    <property type="entry name" value="PAS"/>
    <property type="match status" value="1"/>
</dbReference>
<keyword evidence="5" id="KW-0547">Nucleotide-binding</keyword>
<dbReference type="Pfam" id="PF19443">
    <property type="entry name" value="DAHL"/>
    <property type="match status" value="1"/>
</dbReference>